<evidence type="ECO:0000313" key="5">
    <source>
        <dbReference type="Proteomes" id="UP000193719"/>
    </source>
</evidence>
<feature type="region of interest" description="Disordered" evidence="2">
    <location>
        <begin position="811"/>
        <end position="853"/>
    </location>
</feature>
<organism evidence="4 5">
    <name type="scientific">Piromyces finnis</name>
    <dbReference type="NCBI Taxonomy" id="1754191"/>
    <lineage>
        <taxon>Eukaryota</taxon>
        <taxon>Fungi</taxon>
        <taxon>Fungi incertae sedis</taxon>
        <taxon>Chytridiomycota</taxon>
        <taxon>Chytridiomycota incertae sedis</taxon>
        <taxon>Neocallimastigomycetes</taxon>
        <taxon>Neocallimastigales</taxon>
        <taxon>Neocallimastigaceae</taxon>
        <taxon>Piromyces</taxon>
    </lineage>
</organism>
<dbReference type="Proteomes" id="UP000193719">
    <property type="component" value="Unassembled WGS sequence"/>
</dbReference>
<dbReference type="AlphaFoldDB" id="A0A1Y1VBV0"/>
<accession>A0A1Y1VBV0</accession>
<keyword evidence="3" id="KW-0732">Signal</keyword>
<feature type="coiled-coil region" evidence="1">
    <location>
        <begin position="185"/>
        <end position="219"/>
    </location>
</feature>
<reference evidence="4 5" key="2">
    <citation type="submission" date="2016-08" db="EMBL/GenBank/DDBJ databases">
        <title>Pervasive Adenine N6-methylation of Active Genes in Fungi.</title>
        <authorList>
            <consortium name="DOE Joint Genome Institute"/>
            <person name="Mondo S.J."/>
            <person name="Dannebaum R.O."/>
            <person name="Kuo R.C."/>
            <person name="Labutti K."/>
            <person name="Haridas S."/>
            <person name="Kuo A."/>
            <person name="Salamov A."/>
            <person name="Ahrendt S.R."/>
            <person name="Lipzen A."/>
            <person name="Sullivan W."/>
            <person name="Andreopoulos W.B."/>
            <person name="Clum A."/>
            <person name="Lindquist E."/>
            <person name="Daum C."/>
            <person name="Ramamoorthy G.K."/>
            <person name="Gryganskyi A."/>
            <person name="Culley D."/>
            <person name="Magnuson J.K."/>
            <person name="James T.Y."/>
            <person name="O'Malley M.A."/>
            <person name="Stajich J.E."/>
            <person name="Spatafora J.W."/>
            <person name="Visel A."/>
            <person name="Grigoriev I.V."/>
        </authorList>
    </citation>
    <scope>NUCLEOTIDE SEQUENCE [LARGE SCALE GENOMIC DNA]</scope>
    <source>
        <strain evidence="5">finn</strain>
    </source>
</reference>
<gene>
    <name evidence="4" type="ORF">BCR36DRAFT_582738</name>
</gene>
<dbReference type="STRING" id="1754191.A0A1Y1VBV0"/>
<feature type="coiled-coil region" evidence="1">
    <location>
        <begin position="94"/>
        <end position="153"/>
    </location>
</feature>
<feature type="chain" id="PRO_5012688697" evidence="3">
    <location>
        <begin position="24"/>
        <end position="925"/>
    </location>
</feature>
<evidence type="ECO:0000256" key="1">
    <source>
        <dbReference type="SAM" id="Coils"/>
    </source>
</evidence>
<sequence>MKCFTKISLVVLSLFSLSKGAFGQTNNNNVDLNSLFSNIIGNNDVQSTKVAGVTANPTEIDDEYTQEDFRKFTKFLLNAVTPTKNVVASPTTPASDLLGEIKDLSAELDQIKERRVNEIDELIDIIKNVSSRLENLENTVEQKLSEKEANVDTVVDSKEVDLNNAEVDNINQVISPINEADIKYAAIYKALNQKNEDRIAEMQQNEIKLLEEIKGLIANNNNNNVVLDKGKAVVDKEIIVNTEEVNSAPPPETTEESMKEQINAEGEVFDQLYQDLNKDIDEYKKVVLQKSENVNSDEQFTKAAMIRDKTKSIKQYINKLASLAKNEEQKNKLKEINDKFDGVENVHIEKVNNDEEIVKDEIAAKETAEEAKNTNTDDLKNVVSIDNVKKVIDKIASSTTNEQQVGEVQRIIKEIQLNEQIQLQNEKTLAENEDDSVENALFKAASNTMNEEQVEEVRKFIKAIEANAILDSNLKKDEVIKKLIYDISANTTNEEQVKKVQRILEKIEIYNKFAEDTQQEREDNLAFGQEMAAEIVKTPDEISNDLKNLLVSLVENAKTEEEASNVANIIAQIKNHDKLIKEAEKTKEAESDIKIPNVESYIIEKEDGTTSEIFLREDYEFIPPSKIPVGKQSVKIDLEDDEEQSNGGMYILGALGVIAIAGAGFTYRSKAKKLNDEFPFSDSNLPFSSSMNGLVVDKEFLYGKTEIAKPDNIINNDAVIRPSQPSWATSVLMDENNKKGLKENITMIEDPEELLDEQLNKIQSKEKVIVKSSLPSVVITIDEDNVTTKEVPEVPKQKVKKPKLRRSIGSISLDKKIKEDREGAAEKKKSRKSKRHQKKEIPRKIKEEEELDEETEISINTSFMLEDPSSLFDEEEKTKKVLLEEKPKVPKRISSYVTECPFTDDFAKELMEDYNKKFGEMEKEN</sequence>
<dbReference type="EMBL" id="MCFH01000016">
    <property type="protein sequence ID" value="ORX52238.1"/>
    <property type="molecule type" value="Genomic_DNA"/>
</dbReference>
<proteinExistence type="predicted"/>
<evidence type="ECO:0000313" key="4">
    <source>
        <dbReference type="EMBL" id="ORX52238.1"/>
    </source>
</evidence>
<reference evidence="4 5" key="1">
    <citation type="submission" date="2016-08" db="EMBL/GenBank/DDBJ databases">
        <title>Genomes of anaerobic fungi encode conserved fungal cellulosomes for biomass hydrolysis.</title>
        <authorList>
            <consortium name="DOE Joint Genome Institute"/>
            <person name="Haitjema C.H."/>
            <person name="Gilmore S.P."/>
            <person name="Henske J.K."/>
            <person name="Solomon K.V."/>
            <person name="De Groot R."/>
            <person name="Kuo A."/>
            <person name="Mondo S.J."/>
            <person name="Salamov A.A."/>
            <person name="Labutti K."/>
            <person name="Zhao Z."/>
            <person name="Chiniquy J."/>
            <person name="Barry K."/>
            <person name="Brewer H.M."/>
            <person name="Purvine S.O."/>
            <person name="Wright A.T."/>
            <person name="Boxma B."/>
            <person name="Van Alen T."/>
            <person name="Hackstein J.H."/>
            <person name="Baker S.E."/>
            <person name="Grigoriev I.V."/>
            <person name="O'Malley M.A."/>
        </authorList>
    </citation>
    <scope>NUCLEOTIDE SEQUENCE [LARGE SCALE GENOMIC DNA]</scope>
    <source>
        <strain evidence="5">finn</strain>
    </source>
</reference>
<keyword evidence="5" id="KW-1185">Reference proteome</keyword>
<dbReference type="OrthoDB" id="10490182at2759"/>
<evidence type="ECO:0000256" key="3">
    <source>
        <dbReference type="SAM" id="SignalP"/>
    </source>
</evidence>
<comment type="caution">
    <text evidence="4">The sequence shown here is derived from an EMBL/GenBank/DDBJ whole genome shotgun (WGS) entry which is preliminary data.</text>
</comment>
<feature type="signal peptide" evidence="3">
    <location>
        <begin position="1"/>
        <end position="23"/>
    </location>
</feature>
<feature type="compositionally biased region" description="Basic residues" evidence="2">
    <location>
        <begin position="828"/>
        <end position="838"/>
    </location>
</feature>
<feature type="compositionally biased region" description="Basic and acidic residues" evidence="2">
    <location>
        <begin position="813"/>
        <end position="827"/>
    </location>
</feature>
<name>A0A1Y1VBV0_9FUNG</name>
<protein>
    <submittedName>
        <fullName evidence="4">Uncharacterized protein</fullName>
    </submittedName>
</protein>
<evidence type="ECO:0000256" key="2">
    <source>
        <dbReference type="SAM" id="MobiDB-lite"/>
    </source>
</evidence>
<keyword evidence="1" id="KW-0175">Coiled coil</keyword>